<accession>A0ABW0GWL6</accession>
<comment type="caution">
    <text evidence="2">The sequence shown here is derived from an EMBL/GenBank/DDBJ whole genome shotgun (WGS) entry which is preliminary data.</text>
</comment>
<feature type="transmembrane region" description="Helical" evidence="1">
    <location>
        <begin position="233"/>
        <end position="251"/>
    </location>
</feature>
<feature type="transmembrane region" description="Helical" evidence="1">
    <location>
        <begin position="95"/>
        <end position="115"/>
    </location>
</feature>
<feature type="transmembrane region" description="Helical" evidence="1">
    <location>
        <begin position="283"/>
        <end position="301"/>
    </location>
</feature>
<keyword evidence="1" id="KW-0472">Membrane</keyword>
<feature type="transmembrane region" description="Helical" evidence="1">
    <location>
        <begin position="200"/>
        <end position="224"/>
    </location>
</feature>
<protein>
    <recommendedName>
        <fullName evidence="4">Oligosaccharide repeat unit polymerase</fullName>
    </recommendedName>
</protein>
<sequence length="507" mass="57302">MARMMIRHPYSGRPVASSDAAAIAISAMRRPGPSNVTMVLAVLTVLLGYFFFYFIGEPIVFYGGCAFLTGVCGYHALSSLFFGELNIGAVISSQTMLWHALPFSYIVLFGYENYIHEISELYNAESLVIVVIISLITYFYFNKFGKSISIQGILIKWRDYVPVILPILMMQIYLIASGSRGYASVVGIGSEIGGEREATLLYQFTTGLSPALMPMCAVALAAIFRGRPAQRNIISVSFFLFVLAVQFLWWTTAGRRSMTIIALISAVSFFAIYYRSQLNGRRVFIIAALVLAAIPILWFLWEGYYLLRIATDVSRGAENLSILNLGRARELSVNSNVEGQFVENIIRRPFLILTSLSIVREATNGVLWGWNIISQALLTIPSVLFPNKFEFIGPVLENLWYFELGVPLNDWTNTMFVEGYIDFYIFGFPIYVYIIYILFILIIKISIYSGYTAIVFFSYFNLSFSILSVETTTNALFVCIRSTLFVIFVALFVRFLQRGRWMGRQFS</sequence>
<feature type="transmembrane region" description="Helical" evidence="1">
    <location>
        <begin position="423"/>
        <end position="443"/>
    </location>
</feature>
<evidence type="ECO:0000256" key="1">
    <source>
        <dbReference type="SAM" id="Phobius"/>
    </source>
</evidence>
<evidence type="ECO:0000313" key="3">
    <source>
        <dbReference type="Proteomes" id="UP001596016"/>
    </source>
</evidence>
<evidence type="ECO:0008006" key="4">
    <source>
        <dbReference type="Google" id="ProtNLM"/>
    </source>
</evidence>
<feature type="transmembrane region" description="Helical" evidence="1">
    <location>
        <begin position="61"/>
        <end position="83"/>
    </location>
</feature>
<dbReference type="EMBL" id="JBHSLL010000012">
    <property type="protein sequence ID" value="MFC5385287.1"/>
    <property type="molecule type" value="Genomic_DNA"/>
</dbReference>
<feature type="transmembrane region" description="Helical" evidence="1">
    <location>
        <begin position="36"/>
        <end position="55"/>
    </location>
</feature>
<feature type="transmembrane region" description="Helical" evidence="1">
    <location>
        <begin position="450"/>
        <end position="469"/>
    </location>
</feature>
<feature type="transmembrane region" description="Helical" evidence="1">
    <location>
        <begin position="161"/>
        <end position="180"/>
    </location>
</feature>
<organism evidence="2 3">
    <name type="scientific">Aquamicrobium segne</name>
    <dbReference type="NCBI Taxonomy" id="469547"/>
    <lineage>
        <taxon>Bacteria</taxon>
        <taxon>Pseudomonadati</taxon>
        <taxon>Pseudomonadota</taxon>
        <taxon>Alphaproteobacteria</taxon>
        <taxon>Hyphomicrobiales</taxon>
        <taxon>Phyllobacteriaceae</taxon>
        <taxon>Aquamicrobium</taxon>
    </lineage>
</organism>
<keyword evidence="1" id="KW-1133">Transmembrane helix</keyword>
<name>A0ABW0GWL6_9HYPH</name>
<evidence type="ECO:0000313" key="2">
    <source>
        <dbReference type="EMBL" id="MFC5385287.1"/>
    </source>
</evidence>
<feature type="transmembrane region" description="Helical" evidence="1">
    <location>
        <begin position="475"/>
        <end position="496"/>
    </location>
</feature>
<feature type="transmembrane region" description="Helical" evidence="1">
    <location>
        <begin position="257"/>
        <end position="274"/>
    </location>
</feature>
<keyword evidence="1" id="KW-0812">Transmembrane</keyword>
<proteinExistence type="predicted"/>
<dbReference type="Proteomes" id="UP001596016">
    <property type="component" value="Unassembled WGS sequence"/>
</dbReference>
<gene>
    <name evidence="2" type="ORF">ACFPLB_04805</name>
</gene>
<keyword evidence="3" id="KW-1185">Reference proteome</keyword>
<reference evidence="3" key="1">
    <citation type="journal article" date="2019" name="Int. J. Syst. Evol. Microbiol.">
        <title>The Global Catalogue of Microorganisms (GCM) 10K type strain sequencing project: providing services to taxonomists for standard genome sequencing and annotation.</title>
        <authorList>
            <consortium name="The Broad Institute Genomics Platform"/>
            <consortium name="The Broad Institute Genome Sequencing Center for Infectious Disease"/>
            <person name="Wu L."/>
            <person name="Ma J."/>
        </authorList>
    </citation>
    <scope>NUCLEOTIDE SEQUENCE [LARGE SCALE GENOMIC DNA]</scope>
    <source>
        <strain evidence="3">CGMCC 4.1415</strain>
    </source>
</reference>
<dbReference type="RefSeq" id="WP_378228207.1">
    <property type="nucleotide sequence ID" value="NZ_JBHSLL010000012.1"/>
</dbReference>
<feature type="transmembrane region" description="Helical" evidence="1">
    <location>
        <begin position="121"/>
        <end position="141"/>
    </location>
</feature>